<organism evidence="2 4">
    <name type="scientific">Dictyobacter vulcani</name>
    <dbReference type="NCBI Taxonomy" id="2607529"/>
    <lineage>
        <taxon>Bacteria</taxon>
        <taxon>Bacillati</taxon>
        <taxon>Chloroflexota</taxon>
        <taxon>Ktedonobacteria</taxon>
        <taxon>Ktedonobacterales</taxon>
        <taxon>Dictyobacteraceae</taxon>
        <taxon>Dictyobacter</taxon>
    </lineage>
</organism>
<comment type="caution">
    <text evidence="2">The sequence shown here is derived from an EMBL/GenBank/DDBJ whole genome shotgun (WGS) entry which is preliminary data.</text>
</comment>
<protein>
    <recommendedName>
        <fullName evidence="5">Transposase DDE domain-containing protein</fullName>
    </recommendedName>
</protein>
<feature type="region of interest" description="Disordered" evidence="1">
    <location>
        <begin position="1"/>
        <end position="39"/>
    </location>
</feature>
<evidence type="ECO:0000256" key="1">
    <source>
        <dbReference type="SAM" id="MobiDB-lite"/>
    </source>
</evidence>
<keyword evidence="4" id="KW-1185">Reference proteome</keyword>
<feature type="compositionally biased region" description="Low complexity" evidence="1">
    <location>
        <begin position="19"/>
        <end position="39"/>
    </location>
</feature>
<sequence>MSPIREETSKFFSEGGHLSSMTHSTTTVQTTPESQPSTPNWMGEAAAFAQSLTQTGILTAITQRVRFARARMGTYDLIDFVVVLVGYALSGEPTLQAFYERLVPFADEFMAFFGRQRLPSRSALSRFLAALDQASVENMRTLFQQDVQARTSFPDPGGIIDRCGQSWLVADVDGTRKVARQRALPQAESLPAARRRFDQVCAKGYQGRKRGEVVRTRTVVLQAHTHQFLGTFGGSGNGDYRGELLRAIQVLLDYGKQVGVPAQQIVIRLDGLYGNAAPLCDVLTSGLAVVARHKDYHLLDVAEMQAVLAAAPAATCTHPESQMTRTLFDCPAVPLSPTGPLVRVIVATHPATSDPPSVGEQRAETVYELFVSTLPCPAFSAKDVLDVYLHRGSFETVLADEDGEQDADRWVSHTAWGQECFQILVQWLWNLRMELGLHLTPATVRTTEFAPAHAVLPVALSEPAVPSGSAAPVIYGPAQWAKRSFTGGFPGSVFTLQPDGTLRCPADHPLYAQERRPEHDGSLRVLYAGRIGFCRACPLREQCQEHPSTKKPRRVSAVFWPLPPDPLSAPAVPSLPHVPVVSPSAPLLWRDWPRRSVRRHWTQLLRRETATFSWEACPQSSQPAHPLKPDETLLTREQRAHYRLSWSQRLARNARSADAPRLSVLLHGLPVRFFETFGPPAQAVA</sequence>
<evidence type="ECO:0000313" key="4">
    <source>
        <dbReference type="Proteomes" id="UP000326912"/>
    </source>
</evidence>
<evidence type="ECO:0000313" key="2">
    <source>
        <dbReference type="EMBL" id="GER89396.1"/>
    </source>
</evidence>
<accession>A0A5J4KW11</accession>
<dbReference type="EMBL" id="BKZW01000002">
    <property type="protein sequence ID" value="GER89796.1"/>
    <property type="molecule type" value="Genomic_DNA"/>
</dbReference>
<name>A0A5J4KW11_9CHLR</name>
<evidence type="ECO:0000313" key="3">
    <source>
        <dbReference type="EMBL" id="GER89796.1"/>
    </source>
</evidence>
<dbReference type="AlphaFoldDB" id="A0A5J4KW11"/>
<reference evidence="2 4" key="1">
    <citation type="submission" date="2019-10" db="EMBL/GenBank/DDBJ databases">
        <title>Dictyobacter vulcani sp. nov., within the class Ktedonobacteria, isolated from soil of volcanic Mt. Zao.</title>
        <authorList>
            <person name="Zheng Y."/>
            <person name="Wang C.M."/>
            <person name="Sakai Y."/>
            <person name="Abe K."/>
            <person name="Yokota A."/>
            <person name="Yabe S."/>
        </authorList>
    </citation>
    <scope>NUCLEOTIDE SEQUENCE [LARGE SCALE GENOMIC DNA]</scope>
    <source>
        <strain evidence="2 4">W12</strain>
    </source>
</reference>
<evidence type="ECO:0008006" key="5">
    <source>
        <dbReference type="Google" id="ProtNLM"/>
    </source>
</evidence>
<dbReference type="Proteomes" id="UP000326912">
    <property type="component" value="Unassembled WGS sequence"/>
</dbReference>
<gene>
    <name evidence="2" type="ORF">KDW_35580</name>
    <name evidence="3" type="ORF">KDW_39580</name>
</gene>
<dbReference type="EMBL" id="BKZW01000001">
    <property type="protein sequence ID" value="GER89396.1"/>
    <property type="molecule type" value="Genomic_DNA"/>
</dbReference>
<proteinExistence type="predicted"/>